<evidence type="ECO:0000256" key="1">
    <source>
        <dbReference type="ARBA" id="ARBA00004123"/>
    </source>
</evidence>
<feature type="compositionally biased region" description="Polar residues" evidence="4">
    <location>
        <begin position="51"/>
        <end position="69"/>
    </location>
</feature>
<evidence type="ECO:0000313" key="6">
    <source>
        <dbReference type="EMBL" id="KAK4381042.1"/>
    </source>
</evidence>
<comment type="caution">
    <text evidence="6">The sequence shown here is derived from an EMBL/GenBank/DDBJ whole genome shotgun (WGS) entry which is preliminary data.</text>
</comment>
<dbReference type="PANTHER" id="PTHR31319:SF110">
    <property type="entry name" value="CCT MOTIF FAMILY PROTEIN"/>
    <property type="match status" value="1"/>
</dbReference>
<dbReference type="Pfam" id="PF06203">
    <property type="entry name" value="CCT"/>
    <property type="match status" value="1"/>
</dbReference>
<feature type="region of interest" description="Disordered" evidence="4">
    <location>
        <begin position="35"/>
        <end position="69"/>
    </location>
</feature>
<sequence>MIDCLNSCQEELTSPLGAQIFEFCESELFPETLQNSEATSTSNGCYEEHSSNPTHLPTDMNKYNSSTGTLDNVDIVNQAATTGPAGPSTPPSVATGTCSSNLSTFLEDQIENDISVSIDFTSSPSFSVPHQQYFGNSNSNQEPFSMASLNNHISSLGDTVDGSLYSAVERRPMVVPQVLGPPLPASLEEDCLPSVGQSSYMRLRNSSTSPACSGLLDPMIGPYLPTCSMSAPFSADNSGFFLGTDISHQELEFQGGNCGLFLPDSMARVFSCSTGDLQALSSESQHLVHGSGGGSSLASEISSLEDPAAFKVGKLSVEERKRKIHRYLKKRNERNFSKKIKYACRKTLADSRPRVRGRFAKNDELGRTTAANHEDDTDEDVTLFSNATIPHDHHHKEDCSQLLAPITAQEVKEAIFQIDGNEVYFRILQRSMVNCWSQCGPSCYGILVHGKPFKQLNETVLALIPKDIQYPLMVRLIGNLRECESSSVFKEVVEDFATLSGLRVNLMQEAANPLKGVTERIEVLRINLLLKGKGGRGCAKEAWLQVAYPS</sequence>
<dbReference type="PANTHER" id="PTHR31319">
    <property type="entry name" value="ZINC FINGER PROTEIN CONSTANS-LIKE 4"/>
    <property type="match status" value="1"/>
</dbReference>
<accession>A0AAE1T3Q8</accession>
<dbReference type="Proteomes" id="UP001289374">
    <property type="component" value="Unassembled WGS sequence"/>
</dbReference>
<evidence type="ECO:0000259" key="5">
    <source>
        <dbReference type="PROSITE" id="PS51017"/>
    </source>
</evidence>
<dbReference type="GO" id="GO:0005634">
    <property type="term" value="C:nucleus"/>
    <property type="evidence" value="ECO:0007669"/>
    <property type="project" value="UniProtKB-SubCell"/>
</dbReference>
<comment type="subcellular location">
    <subcellularLocation>
        <location evidence="1 3">Nucleus</location>
    </subcellularLocation>
</comment>
<feature type="compositionally biased region" description="Polar residues" evidence="4">
    <location>
        <begin position="35"/>
        <end position="44"/>
    </location>
</feature>
<gene>
    <name evidence="6" type="ORF">Sango_3006100</name>
</gene>
<dbReference type="InterPro" id="IPR045281">
    <property type="entry name" value="CONSTANS-like"/>
</dbReference>
<keyword evidence="7" id="KW-1185">Reference proteome</keyword>
<reference evidence="6" key="2">
    <citation type="journal article" date="2024" name="Plant">
        <title>Genomic evolution and insights into agronomic trait innovations of Sesamum species.</title>
        <authorList>
            <person name="Miao H."/>
            <person name="Wang L."/>
            <person name="Qu L."/>
            <person name="Liu H."/>
            <person name="Sun Y."/>
            <person name="Le M."/>
            <person name="Wang Q."/>
            <person name="Wei S."/>
            <person name="Zheng Y."/>
            <person name="Lin W."/>
            <person name="Duan Y."/>
            <person name="Cao H."/>
            <person name="Xiong S."/>
            <person name="Wang X."/>
            <person name="Wei L."/>
            <person name="Li C."/>
            <person name="Ma Q."/>
            <person name="Ju M."/>
            <person name="Zhao R."/>
            <person name="Li G."/>
            <person name="Mu C."/>
            <person name="Tian Q."/>
            <person name="Mei H."/>
            <person name="Zhang T."/>
            <person name="Gao T."/>
            <person name="Zhang H."/>
        </authorList>
    </citation>
    <scope>NUCLEOTIDE SEQUENCE</scope>
    <source>
        <strain evidence="6">K16</strain>
    </source>
</reference>
<dbReference type="PROSITE" id="PS51017">
    <property type="entry name" value="CCT"/>
    <property type="match status" value="1"/>
</dbReference>
<feature type="domain" description="CCT" evidence="5">
    <location>
        <begin position="320"/>
        <end position="362"/>
    </location>
</feature>
<dbReference type="GO" id="GO:0009909">
    <property type="term" value="P:regulation of flower development"/>
    <property type="evidence" value="ECO:0007669"/>
    <property type="project" value="InterPro"/>
</dbReference>
<name>A0AAE1T3Q8_9LAMI</name>
<evidence type="ECO:0000256" key="2">
    <source>
        <dbReference type="ARBA" id="ARBA00023242"/>
    </source>
</evidence>
<reference evidence="6" key="1">
    <citation type="submission" date="2020-06" db="EMBL/GenBank/DDBJ databases">
        <authorList>
            <person name="Li T."/>
            <person name="Hu X."/>
            <person name="Zhang T."/>
            <person name="Song X."/>
            <person name="Zhang H."/>
            <person name="Dai N."/>
            <person name="Sheng W."/>
            <person name="Hou X."/>
            <person name="Wei L."/>
        </authorList>
    </citation>
    <scope>NUCLEOTIDE SEQUENCE</scope>
    <source>
        <strain evidence="6">K16</strain>
        <tissue evidence="6">Leaf</tissue>
    </source>
</reference>
<dbReference type="EMBL" id="JACGWL010000968">
    <property type="protein sequence ID" value="KAK4381042.1"/>
    <property type="molecule type" value="Genomic_DNA"/>
</dbReference>
<dbReference type="AlphaFoldDB" id="A0AAE1T3Q8"/>
<evidence type="ECO:0000313" key="7">
    <source>
        <dbReference type="Proteomes" id="UP001289374"/>
    </source>
</evidence>
<protein>
    <recommendedName>
        <fullName evidence="5">CCT domain-containing protein</fullName>
    </recommendedName>
</protein>
<keyword evidence="2 3" id="KW-0539">Nucleus</keyword>
<dbReference type="InterPro" id="IPR010402">
    <property type="entry name" value="CCT_domain"/>
</dbReference>
<evidence type="ECO:0000256" key="3">
    <source>
        <dbReference type="PROSITE-ProRule" id="PRU00357"/>
    </source>
</evidence>
<evidence type="ECO:0000256" key="4">
    <source>
        <dbReference type="SAM" id="MobiDB-lite"/>
    </source>
</evidence>
<dbReference type="GO" id="GO:0003700">
    <property type="term" value="F:DNA-binding transcription factor activity"/>
    <property type="evidence" value="ECO:0007669"/>
    <property type="project" value="TreeGrafter"/>
</dbReference>
<proteinExistence type="predicted"/>
<organism evidence="6 7">
    <name type="scientific">Sesamum angolense</name>
    <dbReference type="NCBI Taxonomy" id="2727404"/>
    <lineage>
        <taxon>Eukaryota</taxon>
        <taxon>Viridiplantae</taxon>
        <taxon>Streptophyta</taxon>
        <taxon>Embryophyta</taxon>
        <taxon>Tracheophyta</taxon>
        <taxon>Spermatophyta</taxon>
        <taxon>Magnoliopsida</taxon>
        <taxon>eudicotyledons</taxon>
        <taxon>Gunneridae</taxon>
        <taxon>Pentapetalae</taxon>
        <taxon>asterids</taxon>
        <taxon>lamiids</taxon>
        <taxon>Lamiales</taxon>
        <taxon>Pedaliaceae</taxon>
        <taxon>Sesamum</taxon>
    </lineage>
</organism>